<evidence type="ECO:0000256" key="8">
    <source>
        <dbReference type="HAMAP-Rule" id="MF_00147"/>
    </source>
</evidence>
<reference evidence="10 11" key="1">
    <citation type="submission" date="2019-11" db="EMBL/GenBank/DDBJ databases">
        <authorList>
            <person name="Khan S.A."/>
            <person name="Jeon C.O."/>
            <person name="Chun B.H."/>
        </authorList>
    </citation>
    <scope>NUCLEOTIDE SEQUENCE [LARGE SCALE GENOMIC DNA]</scope>
    <source>
        <strain evidence="10 11">IMCC 1097</strain>
    </source>
</reference>
<gene>
    <name evidence="8" type="primary">tpiA</name>
    <name evidence="10" type="ORF">GH975_02325</name>
</gene>
<dbReference type="PANTHER" id="PTHR21139:SF42">
    <property type="entry name" value="TRIOSEPHOSPHATE ISOMERASE"/>
    <property type="match status" value="1"/>
</dbReference>
<dbReference type="InterPro" id="IPR035990">
    <property type="entry name" value="TIM_sf"/>
</dbReference>
<dbReference type="GO" id="GO:0005829">
    <property type="term" value="C:cytosol"/>
    <property type="evidence" value="ECO:0007669"/>
    <property type="project" value="TreeGrafter"/>
</dbReference>
<dbReference type="UniPathway" id="UPA00109">
    <property type="reaction ID" value="UER00189"/>
</dbReference>
<dbReference type="EC" id="5.3.1.1" evidence="8 9"/>
<feature type="binding site" evidence="8">
    <location>
        <begin position="224"/>
        <end position="225"/>
    </location>
    <ligand>
        <name>substrate</name>
    </ligand>
</feature>
<dbReference type="InterPro" id="IPR020861">
    <property type="entry name" value="Triosephosphate_isomerase_AS"/>
</dbReference>
<dbReference type="GO" id="GO:0046166">
    <property type="term" value="P:glyceraldehyde-3-phosphate biosynthetic process"/>
    <property type="evidence" value="ECO:0007669"/>
    <property type="project" value="TreeGrafter"/>
</dbReference>
<dbReference type="InterPro" id="IPR013785">
    <property type="entry name" value="Aldolase_TIM"/>
</dbReference>
<dbReference type="EMBL" id="CP045871">
    <property type="protein sequence ID" value="QGG79464.1"/>
    <property type="molecule type" value="Genomic_DNA"/>
</dbReference>
<comment type="subcellular location">
    <subcellularLocation>
        <location evidence="8 9">Cytoplasm</location>
    </subcellularLocation>
</comment>
<comment type="pathway">
    <text evidence="8 9">Carbohydrate biosynthesis; gluconeogenesis.</text>
</comment>
<proteinExistence type="inferred from homology"/>
<dbReference type="Pfam" id="PF00121">
    <property type="entry name" value="TIM"/>
    <property type="match status" value="1"/>
</dbReference>
<evidence type="ECO:0000256" key="3">
    <source>
        <dbReference type="ARBA" id="ARBA00007422"/>
    </source>
</evidence>
<comment type="catalytic activity">
    <reaction evidence="8 9">
        <text>D-glyceraldehyde 3-phosphate = dihydroxyacetone phosphate</text>
        <dbReference type="Rhea" id="RHEA:18585"/>
        <dbReference type="ChEBI" id="CHEBI:57642"/>
        <dbReference type="ChEBI" id="CHEBI:59776"/>
        <dbReference type="EC" id="5.3.1.1"/>
    </reaction>
</comment>
<dbReference type="GO" id="GO:0004807">
    <property type="term" value="F:triose-phosphate isomerase activity"/>
    <property type="evidence" value="ECO:0007669"/>
    <property type="project" value="UniProtKB-UniRule"/>
</dbReference>
<name>A0A5Q2Q987_9GAMM</name>
<evidence type="ECO:0000256" key="7">
    <source>
        <dbReference type="ARBA" id="ARBA00023235"/>
    </source>
</evidence>
<protein>
    <recommendedName>
        <fullName evidence="8 9">Triosephosphate isomerase</fullName>
        <shortName evidence="8">TIM</shortName>
        <shortName evidence="8">TPI</shortName>
        <ecNumber evidence="8 9">5.3.1.1</ecNumber>
    </recommendedName>
    <alternativeName>
        <fullName evidence="8">Triose-phosphate isomerase</fullName>
    </alternativeName>
</protein>
<comment type="subunit">
    <text evidence="8 9">Homodimer.</text>
</comment>
<evidence type="ECO:0000313" key="10">
    <source>
        <dbReference type="EMBL" id="QGG79464.1"/>
    </source>
</evidence>
<sequence>MNTLIAGNWKTNLLADSAQALAQAVRDHCNQTNVCVIPPALYAGKVAELLATSDVALGLQDISDQGMGATTGDICAQQAVDVGAKYVLVGHSERRVRQFETSDLVARKALAAASAGLVPIVCVGESLDDREAGRHEQVVGEQLAPVIQALGTVMDCVVAYEPVWAIGTGKTASAEQAQAMHAVIRRMLVDAGKGQTKILYGGSVNAANAAELAACPDVNGALVGGAALTIESFAVIVKAFTEQN</sequence>
<feature type="binding site" evidence="8">
    <location>
        <begin position="8"/>
        <end position="10"/>
    </location>
    <ligand>
        <name>substrate</name>
    </ligand>
</feature>
<dbReference type="CDD" id="cd00311">
    <property type="entry name" value="TIM"/>
    <property type="match status" value="1"/>
</dbReference>
<organism evidence="10 11">
    <name type="scientific">Litorivicinus lipolyticus</name>
    <dbReference type="NCBI Taxonomy" id="418701"/>
    <lineage>
        <taxon>Bacteria</taxon>
        <taxon>Pseudomonadati</taxon>
        <taxon>Pseudomonadota</taxon>
        <taxon>Gammaproteobacteria</taxon>
        <taxon>Oceanospirillales</taxon>
        <taxon>Litorivicinaceae</taxon>
        <taxon>Litorivicinus</taxon>
    </lineage>
</organism>
<dbReference type="SUPFAM" id="SSF51351">
    <property type="entry name" value="Triosephosphate isomerase (TIM)"/>
    <property type="match status" value="1"/>
</dbReference>
<keyword evidence="6 8" id="KW-0324">Glycolysis</keyword>
<keyword evidence="4 8" id="KW-0312">Gluconeogenesis</keyword>
<dbReference type="KEGG" id="llp:GH975_02325"/>
<evidence type="ECO:0000256" key="9">
    <source>
        <dbReference type="RuleBase" id="RU363013"/>
    </source>
</evidence>
<dbReference type="PANTHER" id="PTHR21139">
    <property type="entry name" value="TRIOSEPHOSPHATE ISOMERASE"/>
    <property type="match status" value="1"/>
</dbReference>
<dbReference type="InterPro" id="IPR022896">
    <property type="entry name" value="TrioseP_Isoase_bac/euk"/>
</dbReference>
<keyword evidence="5 8" id="KW-0963">Cytoplasm</keyword>
<dbReference type="InterPro" id="IPR000652">
    <property type="entry name" value="Triosephosphate_isomerase"/>
</dbReference>
<comment type="similarity">
    <text evidence="3 8 9">Belongs to the triosephosphate isomerase family.</text>
</comment>
<evidence type="ECO:0000313" key="11">
    <source>
        <dbReference type="Proteomes" id="UP000388235"/>
    </source>
</evidence>
<dbReference type="OrthoDB" id="9809429at2"/>
<dbReference type="AlphaFoldDB" id="A0A5Q2Q987"/>
<dbReference type="HAMAP" id="MF_00147_B">
    <property type="entry name" value="TIM_B"/>
    <property type="match status" value="1"/>
</dbReference>
<evidence type="ECO:0000256" key="5">
    <source>
        <dbReference type="ARBA" id="ARBA00022490"/>
    </source>
</evidence>
<comment type="function">
    <text evidence="8">Involved in the gluconeogenesis. Catalyzes stereospecifically the conversion of dihydroxyacetone phosphate (DHAP) to D-glyceraldehyde-3-phosphate (G3P).</text>
</comment>
<feature type="active site" description="Proton acceptor" evidence="8">
    <location>
        <position position="161"/>
    </location>
</feature>
<dbReference type="NCBIfam" id="TIGR00419">
    <property type="entry name" value="tim"/>
    <property type="match status" value="1"/>
</dbReference>
<evidence type="ECO:0000256" key="4">
    <source>
        <dbReference type="ARBA" id="ARBA00022432"/>
    </source>
</evidence>
<accession>A0A5Q2Q987</accession>
<dbReference type="UniPathway" id="UPA00138"/>
<dbReference type="FunFam" id="3.20.20.70:FF:000016">
    <property type="entry name" value="Triosephosphate isomerase"/>
    <property type="match status" value="1"/>
</dbReference>
<feature type="binding site" evidence="8">
    <location>
        <position position="167"/>
    </location>
    <ligand>
        <name>substrate</name>
    </ligand>
</feature>
<feature type="active site" description="Electrophile" evidence="8">
    <location>
        <position position="91"/>
    </location>
</feature>
<dbReference type="GO" id="GO:0019563">
    <property type="term" value="P:glycerol catabolic process"/>
    <property type="evidence" value="ECO:0007669"/>
    <property type="project" value="TreeGrafter"/>
</dbReference>
<evidence type="ECO:0000256" key="2">
    <source>
        <dbReference type="ARBA" id="ARBA00004939"/>
    </source>
</evidence>
<dbReference type="RefSeq" id="WP_153712968.1">
    <property type="nucleotide sequence ID" value="NZ_CP045871.1"/>
</dbReference>
<comment type="pathway">
    <text evidence="2">Carbohydrate metabolism; erythritol degradation.</text>
</comment>
<dbReference type="Gene3D" id="3.20.20.70">
    <property type="entry name" value="Aldolase class I"/>
    <property type="match status" value="1"/>
</dbReference>
<dbReference type="GO" id="GO:0006094">
    <property type="term" value="P:gluconeogenesis"/>
    <property type="evidence" value="ECO:0007669"/>
    <property type="project" value="UniProtKB-UniRule"/>
</dbReference>
<dbReference type="Proteomes" id="UP000388235">
    <property type="component" value="Chromosome"/>
</dbReference>
<dbReference type="PROSITE" id="PS00171">
    <property type="entry name" value="TIM_1"/>
    <property type="match status" value="1"/>
</dbReference>
<comment type="pathway">
    <text evidence="1 8 9">Carbohydrate degradation; glycolysis; D-glyceraldehyde 3-phosphate from glycerone phosphate: step 1/1.</text>
</comment>
<evidence type="ECO:0000256" key="6">
    <source>
        <dbReference type="ARBA" id="ARBA00023152"/>
    </source>
</evidence>
<feature type="binding site" evidence="8">
    <location>
        <position position="203"/>
    </location>
    <ligand>
        <name>substrate</name>
    </ligand>
</feature>
<dbReference type="GO" id="GO:0006096">
    <property type="term" value="P:glycolytic process"/>
    <property type="evidence" value="ECO:0007669"/>
    <property type="project" value="UniProtKB-UniRule"/>
</dbReference>
<evidence type="ECO:0000256" key="1">
    <source>
        <dbReference type="ARBA" id="ARBA00004680"/>
    </source>
</evidence>
<dbReference type="PROSITE" id="PS51440">
    <property type="entry name" value="TIM_2"/>
    <property type="match status" value="1"/>
</dbReference>
<keyword evidence="11" id="KW-1185">Reference proteome</keyword>
<keyword evidence="7 8" id="KW-0413">Isomerase</keyword>